<keyword evidence="3" id="KW-0597">Phosphoprotein</keyword>
<dbReference type="EC" id="2.7.1.69" evidence="8"/>
<evidence type="ECO:0000313" key="9">
    <source>
        <dbReference type="Proteomes" id="UP000012063"/>
    </source>
</evidence>
<gene>
    <name evidence="8" type="ORF">HSACCH_01558</name>
</gene>
<dbReference type="Gene3D" id="3.40.930.10">
    <property type="entry name" value="Mannitol-specific EII, Chain A"/>
    <property type="match status" value="1"/>
</dbReference>
<dbReference type="GO" id="GO:0008982">
    <property type="term" value="F:protein-N(PI)-phosphohistidine-sugar phosphotransferase activity"/>
    <property type="evidence" value="ECO:0007669"/>
    <property type="project" value="InterPro"/>
</dbReference>
<keyword evidence="2" id="KW-0813">Transport</keyword>
<evidence type="ECO:0000256" key="6">
    <source>
        <dbReference type="ARBA" id="ARBA00022683"/>
    </source>
</evidence>
<evidence type="ECO:0000256" key="1">
    <source>
        <dbReference type="ARBA" id="ARBA00004496"/>
    </source>
</evidence>
<dbReference type="FunFam" id="3.40.930.10:FF:000009">
    <property type="entry name" value="PTS system, fructose specific IIABC component"/>
    <property type="match status" value="1"/>
</dbReference>
<dbReference type="PROSITE" id="PS51094">
    <property type="entry name" value="PTS_EIIA_TYPE_2"/>
    <property type="match status" value="1"/>
</dbReference>
<dbReference type="InterPro" id="IPR004715">
    <property type="entry name" value="PTS_IIA_fruc"/>
</dbReference>
<accession>M5E1I3</accession>
<dbReference type="Proteomes" id="UP000012063">
    <property type="component" value="Unassembled WGS sequence"/>
</dbReference>
<dbReference type="OrthoDB" id="95460at2"/>
<sequence>MKITEMIDKNLIDLDLNIDNKTDALSKIVHLLKKEDKIKSEDKFLAKIIEREREGSTGFGRGIAVPHGKSETVNELSLAIVRLNKGIEYHSMDGRKVNLIFMVADYQGYSPEYLKLVSKLVSWLRDNEFREDLLSAENKSEFFELFRKKEESL</sequence>
<keyword evidence="6" id="KW-0598">Phosphotransferase system</keyword>
<keyword evidence="4" id="KW-0762">Sugar transport</keyword>
<dbReference type="GO" id="GO:0016020">
    <property type="term" value="C:membrane"/>
    <property type="evidence" value="ECO:0007669"/>
    <property type="project" value="InterPro"/>
</dbReference>
<dbReference type="GO" id="GO:0009401">
    <property type="term" value="P:phosphoenolpyruvate-dependent sugar phosphotransferase system"/>
    <property type="evidence" value="ECO:0007669"/>
    <property type="project" value="UniProtKB-KW"/>
</dbReference>
<comment type="caution">
    <text evidence="8">The sequence shown here is derived from an EMBL/GenBank/DDBJ whole genome shotgun (WGS) entry which is preliminary data.</text>
</comment>
<name>M5E1I3_9FIRM</name>
<dbReference type="InterPro" id="IPR051541">
    <property type="entry name" value="PTS_SugarTrans_NitroReg"/>
</dbReference>
<dbReference type="InterPro" id="IPR002178">
    <property type="entry name" value="PTS_EIIA_type-2_dom"/>
</dbReference>
<dbReference type="STRING" id="1293054.HSACCH_01558"/>
<evidence type="ECO:0000256" key="5">
    <source>
        <dbReference type="ARBA" id="ARBA00022679"/>
    </source>
</evidence>
<comment type="subcellular location">
    <subcellularLocation>
        <location evidence="1">Cytoplasm</location>
    </subcellularLocation>
</comment>
<dbReference type="RefSeq" id="WP_005489051.1">
    <property type="nucleotide sequence ID" value="NZ_CAUI01000019.1"/>
</dbReference>
<dbReference type="Pfam" id="PF00359">
    <property type="entry name" value="PTS_EIIA_2"/>
    <property type="match status" value="1"/>
</dbReference>
<evidence type="ECO:0000256" key="4">
    <source>
        <dbReference type="ARBA" id="ARBA00022597"/>
    </source>
</evidence>
<dbReference type="eggNOG" id="COG1762">
    <property type="taxonomic scope" value="Bacteria"/>
</dbReference>
<dbReference type="GO" id="GO:0005737">
    <property type="term" value="C:cytoplasm"/>
    <property type="evidence" value="ECO:0007669"/>
    <property type="project" value="UniProtKB-SubCell"/>
</dbReference>
<dbReference type="SUPFAM" id="SSF55804">
    <property type="entry name" value="Phoshotransferase/anion transport protein"/>
    <property type="match status" value="1"/>
</dbReference>
<evidence type="ECO:0000256" key="2">
    <source>
        <dbReference type="ARBA" id="ARBA00022448"/>
    </source>
</evidence>
<proteinExistence type="predicted"/>
<evidence type="ECO:0000256" key="3">
    <source>
        <dbReference type="ARBA" id="ARBA00022553"/>
    </source>
</evidence>
<dbReference type="PROSITE" id="PS00372">
    <property type="entry name" value="PTS_EIIA_TYPE_2_HIS"/>
    <property type="match status" value="1"/>
</dbReference>
<dbReference type="AlphaFoldDB" id="M5E1I3"/>
<dbReference type="FunCoup" id="M5E1I3">
    <property type="interactions" value="38"/>
</dbReference>
<reference evidence="9" key="1">
    <citation type="journal article" date="2013" name="Genome Announc.">
        <title>Genome Sequence of Halanaerobium saccharolyticum subsp. saccharolyticum Strain DSM 6643T, a Halophilic Hydrogen-Producing Bacterium.</title>
        <authorList>
            <person name="Kivisto A."/>
            <person name="Larjo A."/>
            <person name="Ciranna A."/>
            <person name="Santala V."/>
            <person name="Roos C."/>
            <person name="Karp M."/>
        </authorList>
    </citation>
    <scope>NUCLEOTIDE SEQUENCE [LARGE SCALE GENOMIC DNA]</scope>
    <source>
        <strain evidence="9">DSM 6643</strain>
    </source>
</reference>
<dbReference type="PANTHER" id="PTHR47738">
    <property type="entry name" value="PTS SYSTEM FRUCTOSE-LIKE EIIA COMPONENT-RELATED"/>
    <property type="match status" value="1"/>
</dbReference>
<evidence type="ECO:0000259" key="7">
    <source>
        <dbReference type="PROSITE" id="PS51094"/>
    </source>
</evidence>
<dbReference type="PANTHER" id="PTHR47738:SF2">
    <property type="entry name" value="PTS SYSTEM FRUCTOSE-LIKE EIIA COMPONENT"/>
    <property type="match status" value="1"/>
</dbReference>
<feature type="domain" description="PTS EIIA type-2" evidence="7">
    <location>
        <begin position="5"/>
        <end position="149"/>
    </location>
</feature>
<dbReference type="InterPro" id="IPR016152">
    <property type="entry name" value="PTrfase/Anion_transptr"/>
</dbReference>
<keyword evidence="9" id="KW-1185">Reference proteome</keyword>
<evidence type="ECO:0000313" key="8">
    <source>
        <dbReference type="EMBL" id="CCU79733.1"/>
    </source>
</evidence>
<dbReference type="EMBL" id="CAUI01000019">
    <property type="protein sequence ID" value="CCU79733.1"/>
    <property type="molecule type" value="Genomic_DNA"/>
</dbReference>
<protein>
    <submittedName>
        <fullName evidence="8">PTS system, fructose-specific IIA component</fullName>
        <ecNumber evidence="8">2.7.1.69</ecNumber>
    </submittedName>
</protein>
<keyword evidence="5 8" id="KW-0808">Transferase</keyword>
<dbReference type="CDD" id="cd00211">
    <property type="entry name" value="PTS_IIA_fru"/>
    <property type="match status" value="1"/>
</dbReference>
<dbReference type="InParanoid" id="M5E1I3"/>
<organism evidence="8 9">
    <name type="scientific">Halanaerobium saccharolyticum subsp. saccharolyticum DSM 6643</name>
    <dbReference type="NCBI Taxonomy" id="1293054"/>
    <lineage>
        <taxon>Bacteria</taxon>
        <taxon>Bacillati</taxon>
        <taxon>Bacillota</taxon>
        <taxon>Clostridia</taxon>
        <taxon>Halanaerobiales</taxon>
        <taxon>Halanaerobiaceae</taxon>
        <taxon>Halanaerobium</taxon>
    </lineage>
</organism>
<dbReference type="NCBIfam" id="TIGR00848">
    <property type="entry name" value="fruA"/>
    <property type="match status" value="1"/>
</dbReference>